<organism evidence="2 3">
    <name type="scientific">Cuscuta campestris</name>
    <dbReference type="NCBI Taxonomy" id="132261"/>
    <lineage>
        <taxon>Eukaryota</taxon>
        <taxon>Viridiplantae</taxon>
        <taxon>Streptophyta</taxon>
        <taxon>Embryophyta</taxon>
        <taxon>Tracheophyta</taxon>
        <taxon>Spermatophyta</taxon>
        <taxon>Magnoliopsida</taxon>
        <taxon>eudicotyledons</taxon>
        <taxon>Gunneridae</taxon>
        <taxon>Pentapetalae</taxon>
        <taxon>asterids</taxon>
        <taxon>lamiids</taxon>
        <taxon>Solanales</taxon>
        <taxon>Convolvulaceae</taxon>
        <taxon>Cuscuteae</taxon>
        <taxon>Cuscuta</taxon>
        <taxon>Cuscuta subgen. Grammica</taxon>
        <taxon>Cuscuta sect. Cleistogrammica</taxon>
    </lineage>
</organism>
<name>A0A484LEP8_9ASTE</name>
<sequence>MTKAARKWKQLKNPEVGSSKKRTSTEVDADNTIGSSEQRPPVNLDDYDDANPIPRSIKRKKTKLISSSSACSGSVSSHNDIGRAMVEHVSLGHLVFGFKILQAAQSAFFFGVNVAEIHSYSVNAPPIKNTRECKTLHLESPGAILRLDFPNFLGQIFDYESWVD</sequence>
<accession>A0A484LEP8</accession>
<evidence type="ECO:0000313" key="2">
    <source>
        <dbReference type="EMBL" id="VFQ74801.1"/>
    </source>
</evidence>
<proteinExistence type="predicted"/>
<evidence type="ECO:0000313" key="3">
    <source>
        <dbReference type="Proteomes" id="UP000595140"/>
    </source>
</evidence>
<protein>
    <submittedName>
        <fullName evidence="2">Uncharacterized protein</fullName>
    </submittedName>
</protein>
<feature type="region of interest" description="Disordered" evidence="1">
    <location>
        <begin position="1"/>
        <end position="53"/>
    </location>
</feature>
<dbReference type="Proteomes" id="UP000595140">
    <property type="component" value="Unassembled WGS sequence"/>
</dbReference>
<dbReference type="EMBL" id="OOIL02001371">
    <property type="protein sequence ID" value="VFQ74801.1"/>
    <property type="molecule type" value="Genomic_DNA"/>
</dbReference>
<gene>
    <name evidence="2" type="ORF">CCAM_LOCUS16577</name>
</gene>
<feature type="compositionally biased region" description="Basic residues" evidence="1">
    <location>
        <begin position="1"/>
        <end position="10"/>
    </location>
</feature>
<dbReference type="AlphaFoldDB" id="A0A484LEP8"/>
<reference evidence="2 3" key="1">
    <citation type="submission" date="2018-04" db="EMBL/GenBank/DDBJ databases">
        <authorList>
            <person name="Vogel A."/>
        </authorList>
    </citation>
    <scope>NUCLEOTIDE SEQUENCE [LARGE SCALE GENOMIC DNA]</scope>
</reference>
<keyword evidence="3" id="KW-1185">Reference proteome</keyword>
<evidence type="ECO:0000256" key="1">
    <source>
        <dbReference type="SAM" id="MobiDB-lite"/>
    </source>
</evidence>